<dbReference type="EMBL" id="ACOP02000003">
    <property type="protein sequence ID" value="EEU98236.1"/>
    <property type="molecule type" value="Genomic_DNA"/>
</dbReference>
<evidence type="ECO:0000313" key="2">
    <source>
        <dbReference type="Proteomes" id="UP000004619"/>
    </source>
</evidence>
<name>C7H1M7_FAED2</name>
<reference evidence="1" key="1">
    <citation type="submission" date="2009-08" db="EMBL/GenBank/DDBJ databases">
        <authorList>
            <person name="Weinstock G."/>
            <person name="Sodergren E."/>
            <person name="Clifton S."/>
            <person name="Fulton L."/>
            <person name="Fulton B."/>
            <person name="Courtney L."/>
            <person name="Fronick C."/>
            <person name="Harrison M."/>
            <person name="Strong C."/>
            <person name="Farmer C."/>
            <person name="Delahaunty K."/>
            <person name="Markovic C."/>
            <person name="Hall O."/>
            <person name="Minx P."/>
            <person name="Tomlinson C."/>
            <person name="Mitreva M."/>
            <person name="Nelson J."/>
            <person name="Hou S."/>
            <person name="Wollam A."/>
            <person name="Pepin K.H."/>
            <person name="Johnson M."/>
            <person name="Bhonagiri V."/>
            <person name="Nash W.E."/>
            <person name="Warren W."/>
            <person name="Chinwalla A."/>
            <person name="Mardis E.R."/>
            <person name="Wilson R.K."/>
        </authorList>
    </citation>
    <scope>NUCLEOTIDE SEQUENCE [LARGE SCALE GENOMIC DNA]</scope>
    <source>
        <strain evidence="1">A2-165</strain>
    </source>
</reference>
<protein>
    <submittedName>
        <fullName evidence="1">Uncharacterized protein</fullName>
    </submittedName>
</protein>
<dbReference type="Proteomes" id="UP000004619">
    <property type="component" value="Unassembled WGS sequence"/>
</dbReference>
<dbReference type="PATRIC" id="fig|411483.3.peg.158"/>
<gene>
    <name evidence="1" type="ORF">FAEPRAA2165_00165</name>
</gene>
<evidence type="ECO:0000313" key="1">
    <source>
        <dbReference type="EMBL" id="EEU98236.1"/>
    </source>
</evidence>
<dbReference type="HOGENOM" id="CLU_3099003_0_0_9"/>
<organism evidence="1 2">
    <name type="scientific">Faecalibacterium duncaniae (strain DSM 17677 / JCM 31915 / A2-165)</name>
    <name type="common">Faecalibacterium prausnitzii</name>
    <dbReference type="NCBI Taxonomy" id="411483"/>
    <lineage>
        <taxon>Bacteria</taxon>
        <taxon>Bacillati</taxon>
        <taxon>Bacillota</taxon>
        <taxon>Clostridia</taxon>
        <taxon>Eubacteriales</taxon>
        <taxon>Oscillospiraceae</taxon>
        <taxon>Faecalibacterium</taxon>
    </lineage>
</organism>
<comment type="caution">
    <text evidence="1">The sequence shown here is derived from an EMBL/GenBank/DDBJ whole genome shotgun (WGS) entry which is preliminary data.</text>
</comment>
<sequence length="51" mass="5728">MLRHSFSTRQTPSVIAARCHLPQRGRLSGPFLEGAVAAGDWRSSIKFYNPR</sequence>
<proteinExistence type="predicted"/>
<keyword evidence="2" id="KW-1185">Reference proteome</keyword>
<accession>C7H1M7</accession>
<dbReference type="AlphaFoldDB" id="C7H1M7"/>